<dbReference type="CDD" id="cd10028">
    <property type="entry name" value="UDG-F2_TDG_MUG"/>
    <property type="match status" value="1"/>
</dbReference>
<protein>
    <recommendedName>
        <fullName evidence="16">G/T mismatch-specific thymine DNA glycosylase</fullName>
        <ecNumber evidence="15">3.2.2.29</ecNumber>
    </recommendedName>
    <alternativeName>
        <fullName evidence="17">Thymine-DNA glycosylase</fullName>
    </alternativeName>
</protein>
<organism evidence="20 21">
    <name type="scientific">Acropora cervicornis</name>
    <name type="common">Staghorn coral</name>
    <dbReference type="NCBI Taxonomy" id="6130"/>
    <lineage>
        <taxon>Eukaryota</taxon>
        <taxon>Metazoa</taxon>
        <taxon>Cnidaria</taxon>
        <taxon>Anthozoa</taxon>
        <taxon>Hexacorallia</taxon>
        <taxon>Scleractinia</taxon>
        <taxon>Astrocoeniina</taxon>
        <taxon>Acroporidae</taxon>
        <taxon>Acropora</taxon>
    </lineage>
</organism>
<dbReference type="SUPFAM" id="SSF52141">
    <property type="entry name" value="Uracil-DNA glycosylase-like"/>
    <property type="match status" value="1"/>
</dbReference>
<keyword evidence="21" id="KW-1185">Reference proteome</keyword>
<evidence type="ECO:0000256" key="14">
    <source>
        <dbReference type="ARBA" id="ARBA00064519"/>
    </source>
</evidence>
<dbReference type="InterPro" id="IPR015637">
    <property type="entry name" value="MUG/TDG"/>
</dbReference>
<reference evidence="20" key="2">
    <citation type="journal article" date="2023" name="Science">
        <title>Genomic signatures of disease resistance in endangered staghorn corals.</title>
        <authorList>
            <person name="Vollmer S.V."/>
            <person name="Selwyn J.D."/>
            <person name="Despard B.A."/>
            <person name="Roesel C.L."/>
        </authorList>
    </citation>
    <scope>NUCLEOTIDE SEQUENCE</scope>
    <source>
        <strain evidence="20">K2</strain>
    </source>
</reference>
<evidence type="ECO:0000256" key="13">
    <source>
        <dbReference type="ARBA" id="ARBA00061261"/>
    </source>
</evidence>
<dbReference type="GO" id="GO:0003677">
    <property type="term" value="F:DNA binding"/>
    <property type="evidence" value="ECO:0007669"/>
    <property type="project" value="UniProtKB-ARBA"/>
</dbReference>
<dbReference type="EC" id="3.2.2.29" evidence="15"/>
<evidence type="ECO:0000256" key="18">
    <source>
        <dbReference type="SAM" id="MobiDB-lite"/>
    </source>
</evidence>
<dbReference type="GO" id="GO:0005654">
    <property type="term" value="C:nucleoplasm"/>
    <property type="evidence" value="ECO:0007669"/>
    <property type="project" value="UniProtKB-ARBA"/>
</dbReference>
<evidence type="ECO:0000256" key="11">
    <source>
        <dbReference type="ARBA" id="ARBA00023242"/>
    </source>
</evidence>
<keyword evidence="9" id="KW-0804">Transcription</keyword>
<dbReference type="GO" id="GO:0141016">
    <property type="term" value="F:G/T mismatch-specific thymine-DNA glycosylase activity"/>
    <property type="evidence" value="ECO:0007669"/>
    <property type="project" value="UniProtKB-EC"/>
</dbReference>
<evidence type="ECO:0000256" key="3">
    <source>
        <dbReference type="ARBA" id="ARBA00022763"/>
    </source>
</evidence>
<comment type="subunit">
    <text evidence="14">Homodimer. Interacts with AICDA and GADD45A.</text>
</comment>
<evidence type="ECO:0000313" key="20">
    <source>
        <dbReference type="EMBL" id="KAK2571479.1"/>
    </source>
</evidence>
<comment type="similarity">
    <text evidence="13">Belongs to the uracil-DNA glycosylase (UDG) superfamily. TDG/mug family.</text>
</comment>
<evidence type="ECO:0000256" key="10">
    <source>
        <dbReference type="ARBA" id="ARBA00023204"/>
    </source>
</evidence>
<keyword evidence="3" id="KW-0227">DNA damage</keyword>
<dbReference type="PANTHER" id="PTHR12159">
    <property type="entry name" value="G/T AND G/U MISMATCH-SPECIFIC DNA GLYCOSYLASE"/>
    <property type="match status" value="1"/>
</dbReference>
<reference evidence="20" key="1">
    <citation type="journal article" date="2023" name="G3 (Bethesda)">
        <title>Whole genome assembly and annotation of the endangered Caribbean coral Acropora cervicornis.</title>
        <authorList>
            <person name="Selwyn J.D."/>
            <person name="Vollmer S.V."/>
        </authorList>
    </citation>
    <scope>NUCLEOTIDE SEQUENCE</scope>
    <source>
        <strain evidence="20">K2</strain>
    </source>
</reference>
<evidence type="ECO:0000256" key="2">
    <source>
        <dbReference type="ARBA" id="ARBA00022499"/>
    </source>
</evidence>
<feature type="compositionally biased region" description="Polar residues" evidence="18">
    <location>
        <begin position="1"/>
        <end position="10"/>
    </location>
</feature>
<dbReference type="Gene3D" id="3.40.470.10">
    <property type="entry name" value="Uracil-DNA glycosylase-like domain"/>
    <property type="match status" value="1"/>
</dbReference>
<dbReference type="EMBL" id="JARQWQ010000006">
    <property type="protein sequence ID" value="KAK2571479.1"/>
    <property type="molecule type" value="Genomic_DNA"/>
</dbReference>
<evidence type="ECO:0000256" key="9">
    <source>
        <dbReference type="ARBA" id="ARBA00023163"/>
    </source>
</evidence>
<keyword evidence="6" id="KW-0156">Chromatin regulator</keyword>
<keyword evidence="7" id="KW-0805">Transcription regulation</keyword>
<dbReference type="InterPro" id="IPR036895">
    <property type="entry name" value="Uracil-DNA_glycosylase-like_sf"/>
</dbReference>
<sequence length="265" mass="29848">MKQTRGNNARYSPYFVNDSSSSQEDSAGKGVQNANQEKQSRKSPKKPRQPVNRFGEMSEEDVLKRTLPEHLGHNLDILFVGINPGLMSAYKGHHYPGANNHFWPCLFESGLVPERLTYLDDVRCPSTFGIGLTNMVERTTRGSADLSRKEMRDGKEILITKVQQYKPLIVCFNGKGKYFGTTFLCPIVIYELFAGSKCKVGRQKDPIPGTDSAVYVMPSTSGRTQTYPRASDKLPFFLELKNLRDEMKRNSLVHSNDESGQKNSQ</sequence>
<evidence type="ECO:0000256" key="8">
    <source>
        <dbReference type="ARBA" id="ARBA00023159"/>
    </source>
</evidence>
<keyword evidence="10" id="KW-0234">DNA repair</keyword>
<keyword evidence="11" id="KW-0539">Nucleus</keyword>
<dbReference type="Proteomes" id="UP001249851">
    <property type="component" value="Unassembled WGS sequence"/>
</dbReference>
<gene>
    <name evidence="20" type="ORF">P5673_004082</name>
</gene>
<dbReference type="AlphaFoldDB" id="A0AAD9R1P3"/>
<evidence type="ECO:0000256" key="4">
    <source>
        <dbReference type="ARBA" id="ARBA00022801"/>
    </source>
</evidence>
<dbReference type="PANTHER" id="PTHR12159:SF9">
    <property type="entry name" value="G_T MISMATCH-SPECIFIC THYMINE DNA GLYCOSYLASE"/>
    <property type="match status" value="1"/>
</dbReference>
<evidence type="ECO:0000256" key="5">
    <source>
        <dbReference type="ARBA" id="ARBA00022843"/>
    </source>
</evidence>
<proteinExistence type="inferred from homology"/>
<comment type="subcellular location">
    <subcellularLocation>
        <location evidence="1">Nucleus</location>
    </subcellularLocation>
</comment>
<keyword evidence="4" id="KW-0378">Hydrolase</keyword>
<dbReference type="InterPro" id="IPR005122">
    <property type="entry name" value="Uracil-DNA_glycosylase-like"/>
</dbReference>
<evidence type="ECO:0000256" key="6">
    <source>
        <dbReference type="ARBA" id="ARBA00022853"/>
    </source>
</evidence>
<dbReference type="GO" id="GO:0032183">
    <property type="term" value="F:SUMO binding"/>
    <property type="evidence" value="ECO:0007669"/>
    <property type="project" value="UniProtKB-ARBA"/>
</dbReference>
<keyword evidence="5" id="KW-0832">Ubl conjugation</keyword>
<evidence type="ECO:0000256" key="12">
    <source>
        <dbReference type="ARBA" id="ARBA00052915"/>
    </source>
</evidence>
<keyword evidence="8" id="KW-0010">Activator</keyword>
<feature type="domain" description="Uracil-DNA glycosylase-like" evidence="19">
    <location>
        <begin position="73"/>
        <end position="229"/>
    </location>
</feature>
<evidence type="ECO:0000256" key="1">
    <source>
        <dbReference type="ARBA" id="ARBA00004123"/>
    </source>
</evidence>
<evidence type="ECO:0000259" key="19">
    <source>
        <dbReference type="Pfam" id="PF03167"/>
    </source>
</evidence>
<dbReference type="Pfam" id="PF03167">
    <property type="entry name" value="UDG"/>
    <property type="match status" value="1"/>
</dbReference>
<comment type="caution">
    <text evidence="20">The sequence shown here is derived from an EMBL/GenBank/DDBJ whole genome shotgun (WGS) entry which is preliminary data.</text>
</comment>
<dbReference type="GO" id="GO:0006285">
    <property type="term" value="P:base-excision repair, AP site formation"/>
    <property type="evidence" value="ECO:0007669"/>
    <property type="project" value="InterPro"/>
</dbReference>
<accession>A0AAD9R1P3</accession>
<comment type="catalytic activity">
    <reaction evidence="12">
        <text>Hydrolyzes mismatched double-stranded DNA and polynucleotides, releasing free thymine.</text>
        <dbReference type="EC" id="3.2.2.29"/>
    </reaction>
</comment>
<dbReference type="GO" id="GO:0004844">
    <property type="term" value="F:uracil DNA N-glycosylase activity"/>
    <property type="evidence" value="ECO:0007669"/>
    <property type="project" value="TreeGrafter"/>
</dbReference>
<name>A0AAD9R1P3_ACRCE</name>
<feature type="region of interest" description="Disordered" evidence="18">
    <location>
        <begin position="1"/>
        <end position="59"/>
    </location>
</feature>
<evidence type="ECO:0000256" key="17">
    <source>
        <dbReference type="ARBA" id="ARBA00083221"/>
    </source>
</evidence>
<dbReference type="FunFam" id="3.40.470.10:FF:000002">
    <property type="entry name" value="G/T mismatch-specific thymine DNA glycosylase"/>
    <property type="match status" value="1"/>
</dbReference>
<dbReference type="GO" id="GO:0040029">
    <property type="term" value="P:epigenetic regulation of gene expression"/>
    <property type="evidence" value="ECO:0007669"/>
    <property type="project" value="UniProtKB-ARBA"/>
</dbReference>
<keyword evidence="2" id="KW-1017">Isopeptide bond</keyword>
<evidence type="ECO:0000313" key="21">
    <source>
        <dbReference type="Proteomes" id="UP001249851"/>
    </source>
</evidence>
<evidence type="ECO:0000256" key="15">
    <source>
        <dbReference type="ARBA" id="ARBA00066769"/>
    </source>
</evidence>
<evidence type="ECO:0000256" key="16">
    <source>
        <dbReference type="ARBA" id="ARBA00071248"/>
    </source>
</evidence>
<evidence type="ECO:0000256" key="7">
    <source>
        <dbReference type="ARBA" id="ARBA00023015"/>
    </source>
</evidence>